<gene>
    <name evidence="7" type="ORF">ENU08_02350</name>
    <name evidence="6" type="ORF">ENU41_03740</name>
</gene>
<dbReference type="Gene3D" id="3.10.440.10">
    <property type="match status" value="1"/>
</dbReference>
<dbReference type="Pfam" id="PF01198">
    <property type="entry name" value="Ribosomal_L31e"/>
    <property type="match status" value="1"/>
</dbReference>
<dbReference type="SMART" id="SM01380">
    <property type="entry name" value="Ribosomal_L31e"/>
    <property type="match status" value="1"/>
</dbReference>
<dbReference type="EMBL" id="DTCK01000021">
    <property type="protein sequence ID" value="HGQ35774.1"/>
    <property type="molecule type" value="Genomic_DNA"/>
</dbReference>
<dbReference type="AlphaFoldDB" id="A0A7C4NP50"/>
<evidence type="ECO:0000313" key="6">
    <source>
        <dbReference type="EMBL" id="HGQ35774.1"/>
    </source>
</evidence>
<sequence length="90" mass="10579">MPQEKNEGIYVIHMRNIFRARGKRNRGQRAIKYIRAFLVRHLGGKVVLDPSISVYIYKRKIEKPPRIIAIKFVRMDQGVYKACLALPVKR</sequence>
<dbReference type="InterPro" id="IPR000054">
    <property type="entry name" value="Ribosomal_eL31"/>
</dbReference>
<evidence type="ECO:0000256" key="2">
    <source>
        <dbReference type="ARBA" id="ARBA00022980"/>
    </source>
</evidence>
<dbReference type="GO" id="GO:0003735">
    <property type="term" value="F:structural constituent of ribosome"/>
    <property type="evidence" value="ECO:0007669"/>
    <property type="project" value="InterPro"/>
</dbReference>
<evidence type="ECO:0000256" key="5">
    <source>
        <dbReference type="ARBA" id="ARBA00035378"/>
    </source>
</evidence>
<dbReference type="SUPFAM" id="SSF54575">
    <property type="entry name" value="Ribosomal protein L31e"/>
    <property type="match status" value="1"/>
</dbReference>
<dbReference type="EMBL" id="DTBD01000017">
    <property type="protein sequence ID" value="HGQ64070.1"/>
    <property type="molecule type" value="Genomic_DNA"/>
</dbReference>
<dbReference type="GO" id="GO:0005840">
    <property type="term" value="C:ribosome"/>
    <property type="evidence" value="ECO:0007669"/>
    <property type="project" value="UniProtKB-KW"/>
</dbReference>
<accession>A0A7C4NP50</accession>
<keyword evidence="3" id="KW-0687">Ribonucleoprotein</keyword>
<comment type="similarity">
    <text evidence="1">Belongs to the eukaryotic ribosomal protein eL31 family.</text>
</comment>
<evidence type="ECO:0000256" key="3">
    <source>
        <dbReference type="ARBA" id="ARBA00023274"/>
    </source>
</evidence>
<evidence type="ECO:0000313" key="7">
    <source>
        <dbReference type="EMBL" id="HGQ64070.1"/>
    </source>
</evidence>
<proteinExistence type="inferred from homology"/>
<evidence type="ECO:0000256" key="4">
    <source>
        <dbReference type="ARBA" id="ARBA00035230"/>
    </source>
</evidence>
<organism evidence="7">
    <name type="scientific">Ignisphaera aggregans</name>
    <dbReference type="NCBI Taxonomy" id="334771"/>
    <lineage>
        <taxon>Archaea</taxon>
        <taxon>Thermoproteota</taxon>
        <taxon>Thermoprotei</taxon>
        <taxon>Desulfurococcales</taxon>
        <taxon>Desulfurococcaceae</taxon>
        <taxon>Ignisphaera</taxon>
    </lineage>
</organism>
<dbReference type="GO" id="GO:1990904">
    <property type="term" value="C:ribonucleoprotein complex"/>
    <property type="evidence" value="ECO:0007669"/>
    <property type="project" value="UniProtKB-KW"/>
</dbReference>
<reference evidence="7" key="1">
    <citation type="journal article" date="2020" name="mSystems">
        <title>Genome- and Community-Level Interaction Insights into Carbon Utilization and Element Cycling Functions of Hydrothermarchaeota in Hydrothermal Sediment.</title>
        <authorList>
            <person name="Zhou Z."/>
            <person name="Liu Y."/>
            <person name="Xu W."/>
            <person name="Pan J."/>
            <person name="Luo Z.H."/>
            <person name="Li M."/>
        </authorList>
    </citation>
    <scope>NUCLEOTIDE SEQUENCE [LARGE SCALE GENOMIC DNA]</scope>
    <source>
        <strain evidence="7">SpSt-637</strain>
        <strain evidence="6">SpSt-667</strain>
    </source>
</reference>
<comment type="caution">
    <text evidence="7">The sequence shown here is derived from an EMBL/GenBank/DDBJ whole genome shotgun (WGS) entry which is preliminary data.</text>
</comment>
<evidence type="ECO:0000256" key="1">
    <source>
        <dbReference type="ARBA" id="ARBA00010808"/>
    </source>
</evidence>
<dbReference type="GO" id="GO:0006412">
    <property type="term" value="P:translation"/>
    <property type="evidence" value="ECO:0007669"/>
    <property type="project" value="InterPro"/>
</dbReference>
<dbReference type="InterPro" id="IPR023621">
    <property type="entry name" value="Ribosomal_eL31_dom_sf"/>
</dbReference>
<protein>
    <recommendedName>
        <fullName evidence="4">Large ribosomal subunit protein eL31</fullName>
    </recommendedName>
    <alternativeName>
        <fullName evidence="5">50S ribosomal protein L31e</fullName>
    </alternativeName>
</protein>
<keyword evidence="2" id="KW-0689">Ribosomal protein</keyword>
<name>A0A7C4NP50_9CREN</name>